<name>A0A6J4SXJ3_9SPHN</name>
<feature type="region of interest" description="Disordered" evidence="1">
    <location>
        <begin position="1"/>
        <end position="90"/>
    </location>
</feature>
<dbReference type="AlphaFoldDB" id="A0A6J4SXJ3"/>
<evidence type="ECO:0000256" key="1">
    <source>
        <dbReference type="SAM" id="MobiDB-lite"/>
    </source>
</evidence>
<accession>A0A6J4SXJ3</accession>
<protein>
    <submittedName>
        <fullName evidence="2">DNA-binding protein HU-beta</fullName>
    </submittedName>
</protein>
<evidence type="ECO:0000313" key="2">
    <source>
        <dbReference type="EMBL" id="CAA9507880.1"/>
    </source>
</evidence>
<feature type="non-terminal residue" evidence="2">
    <location>
        <position position="1"/>
    </location>
</feature>
<proteinExistence type="predicted"/>
<feature type="compositionally biased region" description="Basic and acidic residues" evidence="1">
    <location>
        <begin position="15"/>
        <end position="39"/>
    </location>
</feature>
<reference evidence="2" key="1">
    <citation type="submission" date="2020-02" db="EMBL/GenBank/DDBJ databases">
        <authorList>
            <person name="Meier V. D."/>
        </authorList>
    </citation>
    <scope>NUCLEOTIDE SEQUENCE</scope>
    <source>
        <strain evidence="2">AVDCRST_MAG31</strain>
    </source>
</reference>
<dbReference type="GO" id="GO:0003677">
    <property type="term" value="F:DNA binding"/>
    <property type="evidence" value="ECO:0007669"/>
    <property type="project" value="UniProtKB-KW"/>
</dbReference>
<organism evidence="2">
    <name type="scientific">uncultured Sphingomonas sp</name>
    <dbReference type="NCBI Taxonomy" id="158754"/>
    <lineage>
        <taxon>Bacteria</taxon>
        <taxon>Pseudomonadati</taxon>
        <taxon>Pseudomonadota</taxon>
        <taxon>Alphaproteobacteria</taxon>
        <taxon>Sphingomonadales</taxon>
        <taxon>Sphingomonadaceae</taxon>
        <taxon>Sphingomonas</taxon>
        <taxon>environmental samples</taxon>
    </lineage>
</organism>
<dbReference type="EMBL" id="CADCWA010000053">
    <property type="protein sequence ID" value="CAA9507880.1"/>
    <property type="molecule type" value="Genomic_DNA"/>
</dbReference>
<gene>
    <name evidence="2" type="ORF">AVDCRST_MAG31-785</name>
</gene>
<feature type="non-terminal residue" evidence="2">
    <location>
        <position position="90"/>
    </location>
</feature>
<sequence length="90" mass="9343">EQAGTHHPGGGPRGAEPHGRGARGGDHAGGDHLDVEARRRGAAGGFRQLLRHSPQGLGRPQPAYRRAAADCVQRQSEVPAGQGAEGRRSV</sequence>
<keyword evidence="2" id="KW-0238">DNA-binding</keyword>